<keyword evidence="1" id="KW-0472">Membrane</keyword>
<keyword evidence="1" id="KW-1133">Transmembrane helix</keyword>
<protein>
    <submittedName>
        <fullName evidence="2">Uncharacterized protein</fullName>
    </submittedName>
</protein>
<keyword evidence="1" id="KW-0812">Transmembrane</keyword>
<accession>A0A6J7WK09</accession>
<evidence type="ECO:0000313" key="2">
    <source>
        <dbReference type="EMBL" id="CAB5218056.1"/>
    </source>
</evidence>
<evidence type="ECO:0000256" key="1">
    <source>
        <dbReference type="SAM" id="Phobius"/>
    </source>
</evidence>
<gene>
    <name evidence="2" type="ORF">UFOVP203_46</name>
</gene>
<sequence length="60" mass="6992">MKNIKEILLGIFGLFIFTYIPFGFVIGEWNPIQWNVFIRALYIVAIAAILTYAINEQKKK</sequence>
<proteinExistence type="predicted"/>
<organism evidence="2">
    <name type="scientific">uncultured Caudovirales phage</name>
    <dbReference type="NCBI Taxonomy" id="2100421"/>
    <lineage>
        <taxon>Viruses</taxon>
        <taxon>Duplodnaviria</taxon>
        <taxon>Heunggongvirae</taxon>
        <taxon>Uroviricota</taxon>
        <taxon>Caudoviricetes</taxon>
        <taxon>Peduoviridae</taxon>
        <taxon>Maltschvirus</taxon>
        <taxon>Maltschvirus maltsch</taxon>
    </lineage>
</organism>
<feature type="transmembrane region" description="Helical" evidence="1">
    <location>
        <begin position="32"/>
        <end position="54"/>
    </location>
</feature>
<dbReference type="EMBL" id="LR798255">
    <property type="protein sequence ID" value="CAB5218056.1"/>
    <property type="molecule type" value="Genomic_DNA"/>
</dbReference>
<name>A0A6J7WK09_9CAUD</name>
<reference evidence="2" key="1">
    <citation type="submission" date="2020-05" db="EMBL/GenBank/DDBJ databases">
        <authorList>
            <person name="Chiriac C."/>
            <person name="Salcher M."/>
            <person name="Ghai R."/>
            <person name="Kavagutti S V."/>
        </authorList>
    </citation>
    <scope>NUCLEOTIDE SEQUENCE</scope>
</reference>
<feature type="transmembrane region" description="Helical" evidence="1">
    <location>
        <begin position="7"/>
        <end position="26"/>
    </location>
</feature>